<keyword evidence="1 3" id="KW-0853">WD repeat</keyword>
<dbReference type="AlphaFoldDB" id="B6AK26"/>
<dbReference type="PROSITE" id="PS00678">
    <property type="entry name" value="WD_REPEATS_1"/>
    <property type="match status" value="1"/>
</dbReference>
<dbReference type="InterPro" id="IPR011047">
    <property type="entry name" value="Quinoprotein_ADH-like_sf"/>
</dbReference>
<dbReference type="InterPro" id="IPR001680">
    <property type="entry name" value="WD40_rpt"/>
</dbReference>
<feature type="repeat" description="WD" evidence="3">
    <location>
        <begin position="222"/>
        <end position="258"/>
    </location>
</feature>
<dbReference type="InterPro" id="IPR027145">
    <property type="entry name" value="PWP2"/>
</dbReference>
<dbReference type="OrthoDB" id="3142434at2759"/>
<dbReference type="STRING" id="441375.B6AK26"/>
<evidence type="ECO:0000256" key="1">
    <source>
        <dbReference type="ARBA" id="ARBA00022574"/>
    </source>
</evidence>
<dbReference type="VEuPathDB" id="CryptoDB:CMU_030560"/>
<dbReference type="PANTHER" id="PTHR19858:SF0">
    <property type="entry name" value="PERIODIC TRYPTOPHAN PROTEIN 2 HOMOLOG"/>
    <property type="match status" value="1"/>
</dbReference>
<keyword evidence="6" id="KW-1185">Reference proteome</keyword>
<dbReference type="Gene3D" id="2.130.10.10">
    <property type="entry name" value="YVTN repeat-like/Quinoprotein amine dehydrogenase"/>
    <property type="match status" value="2"/>
</dbReference>
<gene>
    <name evidence="5" type="ORF">CMU_030560</name>
</gene>
<evidence type="ECO:0000256" key="3">
    <source>
        <dbReference type="PROSITE-ProRule" id="PRU00221"/>
    </source>
</evidence>
<keyword evidence="4" id="KW-1133">Transmembrane helix</keyword>
<dbReference type="OMA" id="HKINGIC"/>
<feature type="transmembrane region" description="Helical" evidence="4">
    <location>
        <begin position="560"/>
        <end position="579"/>
    </location>
</feature>
<keyword evidence="2" id="KW-0677">Repeat</keyword>
<dbReference type="eggNOG" id="KOG0291">
    <property type="taxonomic scope" value="Eukaryota"/>
</dbReference>
<feature type="repeat" description="WD" evidence="3">
    <location>
        <begin position="134"/>
        <end position="175"/>
    </location>
</feature>
<dbReference type="GO" id="GO:0000462">
    <property type="term" value="P:maturation of SSU-rRNA from tricistronic rRNA transcript (SSU-rRNA, 5.8S rRNA, LSU-rRNA)"/>
    <property type="evidence" value="ECO:0007669"/>
    <property type="project" value="TreeGrafter"/>
</dbReference>
<feature type="repeat" description="WD" evidence="3">
    <location>
        <begin position="273"/>
        <end position="312"/>
    </location>
</feature>
<dbReference type="EMBL" id="DS989742">
    <property type="protein sequence ID" value="EEA08567.1"/>
    <property type="molecule type" value="Genomic_DNA"/>
</dbReference>
<proteinExistence type="predicted"/>
<protein>
    <submittedName>
        <fullName evidence="5">Uncharacterized protein</fullName>
    </submittedName>
</protein>
<dbReference type="RefSeq" id="XP_002142916.1">
    <property type="nucleotide sequence ID" value="XM_002142880.1"/>
</dbReference>
<evidence type="ECO:0000256" key="2">
    <source>
        <dbReference type="ARBA" id="ARBA00022737"/>
    </source>
</evidence>
<dbReference type="CDD" id="cd00200">
    <property type="entry name" value="WD40"/>
    <property type="match status" value="1"/>
</dbReference>
<dbReference type="GeneID" id="6998045"/>
<dbReference type="GO" id="GO:0000028">
    <property type="term" value="P:ribosomal small subunit assembly"/>
    <property type="evidence" value="ECO:0007669"/>
    <property type="project" value="TreeGrafter"/>
</dbReference>
<feature type="repeat" description="WD" evidence="3">
    <location>
        <begin position="109"/>
        <end position="133"/>
    </location>
</feature>
<accession>B6AK26</accession>
<keyword evidence="4" id="KW-0812">Transmembrane</keyword>
<evidence type="ECO:0000313" key="5">
    <source>
        <dbReference type="EMBL" id="EEA08567.1"/>
    </source>
</evidence>
<dbReference type="Pfam" id="PF00400">
    <property type="entry name" value="WD40"/>
    <property type="match status" value="4"/>
</dbReference>
<sequence>MNIKLNEYKDIDKNKNNDIKKLNNLYTFCISNSIIDSVTLNKRGDWLAIGSKENGQIIVWEWQSESYILKQQGHHFGINCVAFGPAGIINDKSQKREIYNNSFGFQSKNIIATGGIDGKLKLWDSNTGYNFQTFIEHTASITGIIFTPQGNAIISSSLDGSVRAFDIIRYRNFRTFVSNKKGIQFSCVSIDKLGEIVVAGCQGSEYSIYIWNLRNGKILDILSGHTSTIVNIAFSPSISNPGILASASWDGTTHIWDIYGRLGKSAVGESLIHTTNVLSLAFDPRGNNKMATSTLSGNITFWDIDKGLVEGSIEGLRDIHSGRRKIHKSCINHKIDNERGNLLLKNFDINKNQYFNSICYTSNGRYLLASSRNSPRVCLYDVTTYSLINCIELTSSKYLYGISVELNSKYNHDYITKFDYKKINDINSINQHNLTLKRIRQHNELPGTNLGEGAISKLENDFIVFSICFSYDSKQWAAATNIGLFLFTLDIFGTGYSGITNHLNFSDSFKRQILTKQVNLENINLALLNKEYSKAMILSLALNDFSIIFNTYKQIPISNIYFVIKFIAPFLLLPLLNFLRICTTPGNINIIYIELHLIWLKYIIKNHGITLFNKQDQEYDYYKKDHFIENIQIKQNNIFLGNPELSDINTIFLMLLRNISQIFSLVKQVYDSNCVIMKYFTIRKRYTNFNLKINKSILNNS</sequence>
<name>B6AK26_CRYMR</name>
<dbReference type="GO" id="GO:0032040">
    <property type="term" value="C:small-subunit processome"/>
    <property type="evidence" value="ECO:0007669"/>
    <property type="project" value="TreeGrafter"/>
</dbReference>
<reference evidence="5" key="1">
    <citation type="submission" date="2008-06" db="EMBL/GenBank/DDBJ databases">
        <authorList>
            <person name="Lorenzi H."/>
            <person name="Inman J."/>
            <person name="Miller J."/>
            <person name="Schobel S."/>
            <person name="Amedeo P."/>
            <person name="Caler E.V."/>
            <person name="da Silva J."/>
        </authorList>
    </citation>
    <scope>NUCLEOTIDE SEQUENCE [LARGE SCALE GENOMIC DNA]</scope>
    <source>
        <strain evidence="5">RN66</strain>
    </source>
</reference>
<keyword evidence="4" id="KW-0472">Membrane</keyword>
<dbReference type="InterPro" id="IPR015943">
    <property type="entry name" value="WD40/YVTN_repeat-like_dom_sf"/>
</dbReference>
<dbReference type="GO" id="GO:0034388">
    <property type="term" value="C:Pwp2p-containing subcomplex of 90S preribosome"/>
    <property type="evidence" value="ECO:0007669"/>
    <property type="project" value="TreeGrafter"/>
</dbReference>
<dbReference type="InterPro" id="IPR019775">
    <property type="entry name" value="WD40_repeat_CS"/>
</dbReference>
<dbReference type="PROSITE" id="PS50082">
    <property type="entry name" value="WD_REPEATS_2"/>
    <property type="match status" value="4"/>
</dbReference>
<dbReference type="PANTHER" id="PTHR19858">
    <property type="entry name" value="WD40 REPEAT PROTEIN"/>
    <property type="match status" value="1"/>
</dbReference>
<evidence type="ECO:0000256" key="4">
    <source>
        <dbReference type="SAM" id="Phobius"/>
    </source>
</evidence>
<evidence type="ECO:0000313" key="6">
    <source>
        <dbReference type="Proteomes" id="UP000001460"/>
    </source>
</evidence>
<organism evidence="5 6">
    <name type="scientific">Cryptosporidium muris (strain RN66)</name>
    <dbReference type="NCBI Taxonomy" id="441375"/>
    <lineage>
        <taxon>Eukaryota</taxon>
        <taxon>Sar</taxon>
        <taxon>Alveolata</taxon>
        <taxon>Apicomplexa</taxon>
        <taxon>Conoidasida</taxon>
        <taxon>Coccidia</taxon>
        <taxon>Eucoccidiorida</taxon>
        <taxon>Eimeriorina</taxon>
        <taxon>Cryptosporidiidae</taxon>
        <taxon>Cryptosporidium</taxon>
    </lineage>
</organism>
<dbReference type="Proteomes" id="UP000001460">
    <property type="component" value="Unassembled WGS sequence"/>
</dbReference>
<dbReference type="PROSITE" id="PS50294">
    <property type="entry name" value="WD_REPEATS_REGION"/>
    <property type="match status" value="2"/>
</dbReference>
<dbReference type="SMART" id="SM00320">
    <property type="entry name" value="WD40"/>
    <property type="match status" value="7"/>
</dbReference>
<dbReference type="SUPFAM" id="SSF50998">
    <property type="entry name" value="Quinoprotein alcohol dehydrogenase-like"/>
    <property type="match status" value="1"/>
</dbReference>